<feature type="region of interest" description="Disordered" evidence="3">
    <location>
        <begin position="548"/>
        <end position="569"/>
    </location>
</feature>
<evidence type="ECO:0000256" key="2">
    <source>
        <dbReference type="SAM" id="Coils"/>
    </source>
</evidence>
<evidence type="ECO:0000256" key="1">
    <source>
        <dbReference type="ARBA" id="ARBA00004430"/>
    </source>
</evidence>
<evidence type="ECO:0000313" key="4">
    <source>
        <dbReference type="EMBL" id="KAK3274961.1"/>
    </source>
</evidence>
<dbReference type="PROSITE" id="PS51450">
    <property type="entry name" value="LRR"/>
    <property type="match status" value="1"/>
</dbReference>
<dbReference type="InterPro" id="IPR001611">
    <property type="entry name" value="Leu-rich_rpt"/>
</dbReference>
<organism evidence="4 5">
    <name type="scientific">Cymbomonas tetramitiformis</name>
    <dbReference type="NCBI Taxonomy" id="36881"/>
    <lineage>
        <taxon>Eukaryota</taxon>
        <taxon>Viridiplantae</taxon>
        <taxon>Chlorophyta</taxon>
        <taxon>Pyramimonadophyceae</taxon>
        <taxon>Pyramimonadales</taxon>
        <taxon>Pyramimonadaceae</taxon>
        <taxon>Cymbomonas</taxon>
    </lineage>
</organism>
<keyword evidence="2" id="KW-0175">Coiled coil</keyword>
<sequence>MEGEHQKLEFRVRELETLEQELRTSLEELKAKKQQVDLRVKTLEGSLVKSERLRTDLSTQLSKSRLLVSGVEERLTVDASKLCRVISGDALLEIDIAVVSASSGALVADRLVHCLRNSCGQTVLQTSIASGASEDFVIRCVLNAKSVVIVILSKGAMTDAGCLFALLSADEASKRVLLVHDAESCRFPSYDQMPKNSHGRVSVSFDSKAIVYVRMYERSVFATVRQRLQGLLKLGPKSGAAVQTEEVQQADNRDPFNGAPVHLQQLRKVHRLFYSHRQLSGRYAVHRTHEALREDYRGFLDVEAGDLELHNLVQLVKRTHTFIAYISEGYFESQYCVLELIVAVRHNLKLVFIRDYMCCQEPELGDVSNFYVTLQQVWNAHREDANVFAAHSLDVMHERVQQIVHARWESSIVYHPELFHEYLRKVHQQLGPSDCALEFIEGNGDALDLRDTTGVPVSLSELGSIIFEQEYEGDVSTGKGNPWSRVATVAVASLVADVYAFLKFTSQLSKVRVLDMKQLNLSDSGTSLVASALSDLQTLEVLNLSDNHIGDGGDSPQCEPSELLTSSES</sequence>
<dbReference type="SUPFAM" id="SSF52047">
    <property type="entry name" value="RNI-like"/>
    <property type="match status" value="1"/>
</dbReference>
<dbReference type="SUPFAM" id="SSF52200">
    <property type="entry name" value="Toll/Interleukin receptor TIR domain"/>
    <property type="match status" value="1"/>
</dbReference>
<dbReference type="Proteomes" id="UP001190700">
    <property type="component" value="Unassembled WGS sequence"/>
</dbReference>
<feature type="coiled-coil region" evidence="2">
    <location>
        <begin position="1"/>
        <end position="46"/>
    </location>
</feature>
<accession>A0AAE0GBA9</accession>
<dbReference type="AlphaFoldDB" id="A0AAE0GBA9"/>
<dbReference type="InterPro" id="IPR035897">
    <property type="entry name" value="Toll_tir_struct_dom_sf"/>
</dbReference>
<dbReference type="EMBL" id="LGRX02007467">
    <property type="protein sequence ID" value="KAK3274961.1"/>
    <property type="molecule type" value="Genomic_DNA"/>
</dbReference>
<name>A0AAE0GBA9_9CHLO</name>
<comment type="caution">
    <text evidence="4">The sequence shown here is derived from an EMBL/GenBank/DDBJ whole genome shotgun (WGS) entry which is preliminary data.</text>
</comment>
<keyword evidence="5" id="KW-1185">Reference proteome</keyword>
<evidence type="ECO:0008006" key="6">
    <source>
        <dbReference type="Google" id="ProtNLM"/>
    </source>
</evidence>
<dbReference type="GO" id="GO:0005930">
    <property type="term" value="C:axoneme"/>
    <property type="evidence" value="ECO:0007669"/>
    <property type="project" value="UniProtKB-SubCell"/>
</dbReference>
<comment type="subcellular location">
    <subcellularLocation>
        <location evidence="1">Cytoplasm</location>
        <location evidence="1">Cytoskeleton</location>
        <location evidence="1">Cilium axoneme</location>
    </subcellularLocation>
</comment>
<dbReference type="Gene3D" id="3.40.50.10140">
    <property type="entry name" value="Toll/interleukin-1 receptor homology (TIR) domain"/>
    <property type="match status" value="1"/>
</dbReference>
<evidence type="ECO:0000256" key="3">
    <source>
        <dbReference type="SAM" id="MobiDB-lite"/>
    </source>
</evidence>
<protein>
    <recommendedName>
        <fullName evidence="6">TIR domain-containing protein</fullName>
    </recommendedName>
</protein>
<proteinExistence type="predicted"/>
<dbReference type="InterPro" id="IPR032675">
    <property type="entry name" value="LRR_dom_sf"/>
</dbReference>
<gene>
    <name evidence="4" type="ORF">CYMTET_16889</name>
</gene>
<evidence type="ECO:0000313" key="5">
    <source>
        <dbReference type="Proteomes" id="UP001190700"/>
    </source>
</evidence>
<reference evidence="4 5" key="1">
    <citation type="journal article" date="2015" name="Genome Biol. Evol.">
        <title>Comparative Genomics of a Bacterivorous Green Alga Reveals Evolutionary Causalities and Consequences of Phago-Mixotrophic Mode of Nutrition.</title>
        <authorList>
            <person name="Burns J.A."/>
            <person name="Paasch A."/>
            <person name="Narechania A."/>
            <person name="Kim E."/>
        </authorList>
    </citation>
    <scope>NUCLEOTIDE SEQUENCE [LARGE SCALE GENOMIC DNA]</scope>
    <source>
        <strain evidence="4 5">PLY_AMNH</strain>
    </source>
</reference>
<dbReference type="Gene3D" id="3.80.10.10">
    <property type="entry name" value="Ribonuclease Inhibitor"/>
    <property type="match status" value="1"/>
</dbReference>